<keyword evidence="3 5" id="KW-1133">Transmembrane helix</keyword>
<feature type="transmembrane region" description="Helical" evidence="5">
    <location>
        <begin position="110"/>
        <end position="132"/>
    </location>
</feature>
<evidence type="ECO:0000256" key="2">
    <source>
        <dbReference type="ARBA" id="ARBA00022692"/>
    </source>
</evidence>
<keyword evidence="2 5" id="KW-0812">Transmembrane</keyword>
<evidence type="ECO:0000313" key="6">
    <source>
        <dbReference type="EMBL" id="URD85160.1"/>
    </source>
</evidence>
<keyword evidence="4 5" id="KW-0472">Membrane</keyword>
<feature type="non-terminal residue" evidence="6">
    <location>
        <position position="1"/>
    </location>
</feature>
<evidence type="ECO:0000256" key="1">
    <source>
        <dbReference type="ARBA" id="ARBA00004370"/>
    </source>
</evidence>
<organism evidence="6 7">
    <name type="scientific">Musa troglodytarum</name>
    <name type="common">fe'i banana</name>
    <dbReference type="NCBI Taxonomy" id="320322"/>
    <lineage>
        <taxon>Eukaryota</taxon>
        <taxon>Viridiplantae</taxon>
        <taxon>Streptophyta</taxon>
        <taxon>Embryophyta</taxon>
        <taxon>Tracheophyta</taxon>
        <taxon>Spermatophyta</taxon>
        <taxon>Magnoliopsida</taxon>
        <taxon>Liliopsida</taxon>
        <taxon>Zingiberales</taxon>
        <taxon>Musaceae</taxon>
        <taxon>Musa</taxon>
    </lineage>
</organism>
<dbReference type="GO" id="GO:0016407">
    <property type="term" value="F:acetyltransferase activity"/>
    <property type="evidence" value="ECO:0007669"/>
    <property type="project" value="TreeGrafter"/>
</dbReference>
<dbReference type="GO" id="GO:0045492">
    <property type="term" value="P:xylan biosynthetic process"/>
    <property type="evidence" value="ECO:0007669"/>
    <property type="project" value="TreeGrafter"/>
</dbReference>
<evidence type="ECO:0008006" key="8">
    <source>
        <dbReference type="Google" id="ProtNLM"/>
    </source>
</evidence>
<dbReference type="OrthoDB" id="767975at2759"/>
<reference evidence="6" key="1">
    <citation type="submission" date="2022-05" db="EMBL/GenBank/DDBJ databases">
        <title>The Musa troglodytarum L. genome provides insights into the mechanism of non-climacteric behaviour and enrichment of carotenoids.</title>
        <authorList>
            <person name="Wang J."/>
        </authorList>
    </citation>
    <scope>NUCLEOTIDE SEQUENCE</scope>
    <source>
        <tissue evidence="6">Leaf</tissue>
    </source>
</reference>
<dbReference type="GO" id="GO:0016020">
    <property type="term" value="C:membrane"/>
    <property type="evidence" value="ECO:0007669"/>
    <property type="project" value="UniProtKB-SubCell"/>
</dbReference>
<dbReference type="PANTHER" id="PTHR13533:SF31">
    <property type="entry name" value="PROTEIN ALTERED XYLOGLUCAN 9"/>
    <property type="match status" value="1"/>
</dbReference>
<accession>A0A9E7EYL6</accession>
<evidence type="ECO:0000256" key="5">
    <source>
        <dbReference type="SAM" id="Phobius"/>
    </source>
</evidence>
<evidence type="ECO:0000313" key="7">
    <source>
        <dbReference type="Proteomes" id="UP001055439"/>
    </source>
</evidence>
<evidence type="ECO:0000256" key="4">
    <source>
        <dbReference type="ARBA" id="ARBA00023136"/>
    </source>
</evidence>
<feature type="transmembrane region" description="Helical" evidence="5">
    <location>
        <begin position="139"/>
        <end position="157"/>
    </location>
</feature>
<dbReference type="EMBL" id="CP097504">
    <property type="protein sequence ID" value="URD85160.1"/>
    <property type="molecule type" value="Genomic_DNA"/>
</dbReference>
<dbReference type="GO" id="GO:0005794">
    <property type="term" value="C:Golgi apparatus"/>
    <property type="evidence" value="ECO:0007669"/>
    <property type="project" value="UniProtKB-ARBA"/>
</dbReference>
<dbReference type="PANTHER" id="PTHR13533">
    <property type="entry name" value="N-ACETYLNEURAMINATE 9-O-ACETYLTRANSFERASE"/>
    <property type="match status" value="1"/>
</dbReference>
<name>A0A9E7EYL6_9LILI</name>
<protein>
    <recommendedName>
        <fullName evidence="8">Pmr5/Cas1p GDSL/SGNH-like acyl-esterase family protein</fullName>
    </recommendedName>
</protein>
<keyword evidence="7" id="KW-1185">Reference proteome</keyword>
<gene>
    <name evidence="6" type="ORF">MUK42_27497</name>
</gene>
<dbReference type="AlphaFoldDB" id="A0A9E7EYL6"/>
<sequence>PNEIPTRRPGLARCFLPRLTCAGPNPTCFRLPVPISATLFPTRFACRLFQISLSLSLSLSRSLTRLRRYTDPEVRSRSLTPLRQDPTAARDPIGEAAAALDPSSMVGPAAAAQLGALAACIVLFVPLGMAGWHLSRNKVLFFSGALFISLAVAVHLAPHLPSLSLLLLSSLSPSAPITSTTSSSSSDPITTPTFSSCLPFLHDIVWHQESPSSPRTWQWAPPPHAAACGFQRLPRADASDLLNGSWILVAGDSQARFLALALLRLLLDPVALPPVEADLFRRHSDYHAALPARGLTLDFVWAPFESNLTALLRGLRRRSPASRPDVLILGSGLWHMLHFTNSSLYGESLISLKRAAVALLSTAPAQPPHMFWLGLPTLVNSMLNTEEKRARMNATVWDEYDREVSESTILRSSGGPFLLLDIGLLSQGCGQGCTADGMHYDSVVYDAAFHIMLNALPSSGYEARRLIASRVHLVEISPSNLEKG</sequence>
<comment type="subcellular location">
    <subcellularLocation>
        <location evidence="1">Membrane</location>
    </subcellularLocation>
</comment>
<evidence type="ECO:0000256" key="3">
    <source>
        <dbReference type="ARBA" id="ARBA00022989"/>
    </source>
</evidence>
<proteinExistence type="predicted"/>
<dbReference type="Proteomes" id="UP001055439">
    <property type="component" value="Chromosome 2"/>
</dbReference>